<dbReference type="EMBL" id="GEVK01009065">
    <property type="protein sequence ID" value="JAU43767.1"/>
    <property type="molecule type" value="Transcribed_RNA"/>
</dbReference>
<accession>A0A1J3FIS5</accession>
<dbReference type="SUPFAM" id="SSF56672">
    <property type="entry name" value="DNA/RNA polymerases"/>
    <property type="match status" value="1"/>
</dbReference>
<organism evidence="1">
    <name type="scientific">Noccaea caerulescens</name>
    <name type="common">Alpine penny-cress</name>
    <name type="synonym">Thlaspi caerulescens</name>
    <dbReference type="NCBI Taxonomy" id="107243"/>
    <lineage>
        <taxon>Eukaryota</taxon>
        <taxon>Viridiplantae</taxon>
        <taxon>Streptophyta</taxon>
        <taxon>Embryophyta</taxon>
        <taxon>Tracheophyta</taxon>
        <taxon>Spermatophyta</taxon>
        <taxon>Magnoliopsida</taxon>
        <taxon>eudicotyledons</taxon>
        <taxon>Gunneridae</taxon>
        <taxon>Pentapetalae</taxon>
        <taxon>rosids</taxon>
        <taxon>malvids</taxon>
        <taxon>Brassicales</taxon>
        <taxon>Brassicaceae</taxon>
        <taxon>Coluteocarpeae</taxon>
        <taxon>Noccaea</taxon>
    </lineage>
</organism>
<gene>
    <name evidence="1" type="ORF">LC_TR2624_c9_g1_i1_g.8694</name>
</gene>
<proteinExistence type="predicted"/>
<dbReference type="InterPro" id="IPR043502">
    <property type="entry name" value="DNA/RNA_pol_sf"/>
</dbReference>
<evidence type="ECO:0000313" key="1">
    <source>
        <dbReference type="EMBL" id="JAU43767.1"/>
    </source>
</evidence>
<dbReference type="PANTHER" id="PTHR35046">
    <property type="entry name" value="ZINC KNUCKLE (CCHC-TYPE) FAMILY PROTEIN"/>
    <property type="match status" value="1"/>
</dbReference>
<sequence>MNYLVKPKQVKRSMFSKKPFLLFVFKESLTSLANHAPVVPSEMINLLQEFKDVFPDDCPQGLPPVRGIEHQIYFVPGSTLPNRPAYRTNPVETKELQRQVDKLMEKGNLRESLSPCAVPVLLVPKKDMMAAGACVLIVEQSTISL</sequence>
<dbReference type="Gene3D" id="3.10.10.10">
    <property type="entry name" value="HIV Type 1 Reverse Transcriptase, subunit A, domain 1"/>
    <property type="match status" value="1"/>
</dbReference>
<name>A0A1J3FIS5_NOCCA</name>
<dbReference type="PANTHER" id="PTHR35046:SF9">
    <property type="entry name" value="RNA-DIRECTED DNA POLYMERASE"/>
    <property type="match status" value="1"/>
</dbReference>
<dbReference type="AlphaFoldDB" id="A0A1J3FIS5"/>
<reference evidence="1" key="1">
    <citation type="submission" date="2016-07" db="EMBL/GenBank/DDBJ databases">
        <title>De novo transcriptome assembly of four accessions of the metal hyperaccumulator plant Noccaea caerulescens.</title>
        <authorList>
            <person name="Blande D."/>
            <person name="Halimaa P."/>
            <person name="Tervahauta A.I."/>
            <person name="Aarts M.G."/>
            <person name="Karenlampi S.O."/>
        </authorList>
    </citation>
    <scope>NUCLEOTIDE SEQUENCE</scope>
</reference>
<protein>
    <submittedName>
        <fullName evidence="1">Transposon Ty3-I Gag-Pol polyprotein</fullName>
    </submittedName>
</protein>